<evidence type="ECO:0000313" key="2">
    <source>
        <dbReference type="Proteomes" id="UP000661607"/>
    </source>
</evidence>
<organism evidence="1 2">
    <name type="scientific">Nonomuraea africana</name>
    <dbReference type="NCBI Taxonomy" id="46171"/>
    <lineage>
        <taxon>Bacteria</taxon>
        <taxon>Bacillati</taxon>
        <taxon>Actinomycetota</taxon>
        <taxon>Actinomycetes</taxon>
        <taxon>Streptosporangiales</taxon>
        <taxon>Streptosporangiaceae</taxon>
        <taxon>Nonomuraea</taxon>
    </lineage>
</organism>
<evidence type="ECO:0000313" key="1">
    <source>
        <dbReference type="EMBL" id="MBE1560001.1"/>
    </source>
</evidence>
<protein>
    <submittedName>
        <fullName evidence="1">Uncharacterized protein</fullName>
    </submittedName>
</protein>
<name>A0ABR9KDB0_9ACTN</name>
<keyword evidence="2" id="KW-1185">Reference proteome</keyword>
<comment type="caution">
    <text evidence="1">The sequence shown here is derived from an EMBL/GenBank/DDBJ whole genome shotgun (WGS) entry which is preliminary data.</text>
</comment>
<gene>
    <name evidence="1" type="ORF">H4W81_002780</name>
</gene>
<reference evidence="1 2" key="1">
    <citation type="submission" date="2020-10" db="EMBL/GenBank/DDBJ databases">
        <title>Sequencing the genomes of 1000 actinobacteria strains.</title>
        <authorList>
            <person name="Klenk H.-P."/>
        </authorList>
    </citation>
    <scope>NUCLEOTIDE SEQUENCE [LARGE SCALE GENOMIC DNA]</scope>
    <source>
        <strain evidence="1 2">DSM 43748</strain>
    </source>
</reference>
<proteinExistence type="predicted"/>
<dbReference type="EMBL" id="JADBEF010000001">
    <property type="protein sequence ID" value="MBE1560001.1"/>
    <property type="molecule type" value="Genomic_DNA"/>
</dbReference>
<sequence length="39" mass="4476">MRNWHHGSTRLMSRLADEGRLTATWTVETGADMLWGLMS</sequence>
<dbReference type="Proteomes" id="UP000661607">
    <property type="component" value="Unassembled WGS sequence"/>
</dbReference>
<accession>A0ABR9KDB0</accession>